<gene>
    <name evidence="1" type="ORF">PCASD_02441</name>
</gene>
<protein>
    <submittedName>
        <fullName evidence="1">Uncharacterized protein</fullName>
    </submittedName>
</protein>
<proteinExistence type="predicted"/>
<evidence type="ECO:0000313" key="2">
    <source>
        <dbReference type="Proteomes" id="UP000235392"/>
    </source>
</evidence>
<dbReference type="Proteomes" id="UP000235392">
    <property type="component" value="Unassembled WGS sequence"/>
</dbReference>
<reference evidence="1 2" key="1">
    <citation type="submission" date="2017-11" db="EMBL/GenBank/DDBJ databases">
        <title>De novo assembly and phasing of dikaryotic genomes from two isolates of Puccinia coronata f. sp. avenae, the causal agent of oat crown rust.</title>
        <authorList>
            <person name="Miller M.E."/>
            <person name="Zhang Y."/>
            <person name="Omidvar V."/>
            <person name="Sperschneider J."/>
            <person name="Schwessinger B."/>
            <person name="Raley C."/>
            <person name="Palmer J.M."/>
            <person name="Garnica D."/>
            <person name="Upadhyaya N."/>
            <person name="Rathjen J."/>
            <person name="Taylor J.M."/>
            <person name="Park R.F."/>
            <person name="Dodds P.N."/>
            <person name="Hirsch C.D."/>
            <person name="Kianian S.F."/>
            <person name="Figueroa M."/>
        </authorList>
    </citation>
    <scope>NUCLEOTIDE SEQUENCE [LARGE SCALE GENOMIC DNA]</scope>
    <source>
        <strain evidence="1">12SD80</strain>
    </source>
</reference>
<name>A0A2N5VMD9_9BASI</name>
<comment type="caution">
    <text evidence="1">The sequence shown here is derived from an EMBL/GenBank/DDBJ whole genome shotgun (WGS) entry which is preliminary data.</text>
</comment>
<evidence type="ECO:0000313" key="1">
    <source>
        <dbReference type="EMBL" id="PLW51164.1"/>
    </source>
</evidence>
<dbReference type="EMBL" id="PGCI01000007">
    <property type="protein sequence ID" value="PLW51164.1"/>
    <property type="molecule type" value="Genomic_DNA"/>
</dbReference>
<dbReference type="AlphaFoldDB" id="A0A2N5VMD9"/>
<accession>A0A2N5VMD9</accession>
<organism evidence="1 2">
    <name type="scientific">Puccinia coronata f. sp. avenae</name>
    <dbReference type="NCBI Taxonomy" id="200324"/>
    <lineage>
        <taxon>Eukaryota</taxon>
        <taxon>Fungi</taxon>
        <taxon>Dikarya</taxon>
        <taxon>Basidiomycota</taxon>
        <taxon>Pucciniomycotina</taxon>
        <taxon>Pucciniomycetes</taxon>
        <taxon>Pucciniales</taxon>
        <taxon>Pucciniaceae</taxon>
        <taxon>Puccinia</taxon>
    </lineage>
</organism>
<sequence length="125" mass="13971">MGTGDGLRPMDTILAGYTATMKICIAFLRLEVIHHYLNPNPANPLAQWDIIDQKLVSIRHKSSHYKDAFDQALFGNFHFANMDEEAIFLPTKAKIQLEIVAVAASAKERFNPNAIANLNKVATFE</sequence>